<accession>A9YF50</accession>
<name>A9YF50_STRCB</name>
<reference evidence="1" key="1">
    <citation type="submission" date="2007-10" db="EMBL/GenBank/DDBJ databases">
        <title>Virulence factors of streptococci carried by dogs in indigenous communities.</title>
        <authorList>
            <person name="Boon V.A."/>
            <person name="Speare R."/>
        </authorList>
    </citation>
    <scope>NUCLEOTIDE SEQUENCE</scope>
    <source>
        <strain evidence="1">14MP</strain>
    </source>
</reference>
<sequence length="48" mass="5280">DITKMMPILSGVRSAIDSDISADTLAKNMTKPEAIEKTIRVGREYKQG</sequence>
<proteinExistence type="predicted"/>
<feature type="non-terminal residue" evidence="1">
    <location>
        <position position="1"/>
    </location>
</feature>
<organism evidence="1">
    <name type="scientific">Streptococcus canis</name>
    <dbReference type="NCBI Taxonomy" id="1329"/>
    <lineage>
        <taxon>Bacteria</taxon>
        <taxon>Bacillati</taxon>
        <taxon>Bacillota</taxon>
        <taxon>Bacilli</taxon>
        <taxon>Lactobacillales</taxon>
        <taxon>Streptococcaceae</taxon>
        <taxon>Streptococcus</taxon>
    </lineage>
</organism>
<feature type="non-terminal residue" evidence="1">
    <location>
        <position position="48"/>
    </location>
</feature>
<evidence type="ECO:0000313" key="1">
    <source>
        <dbReference type="EMBL" id="ABX90113.1"/>
    </source>
</evidence>
<protein>
    <submittedName>
        <fullName evidence="1">Emm-like protein</fullName>
    </submittedName>
</protein>
<dbReference type="EMBL" id="EU195131">
    <property type="protein sequence ID" value="ABX90113.1"/>
    <property type="molecule type" value="Genomic_DNA"/>
</dbReference>
<dbReference type="AlphaFoldDB" id="A9YF50"/>